<dbReference type="InterPro" id="IPR004821">
    <property type="entry name" value="Cyt_trans-like"/>
</dbReference>
<dbReference type="InterPro" id="IPR003721">
    <property type="entry name" value="Pantoate_ligase"/>
</dbReference>
<feature type="binding site" evidence="8">
    <location>
        <begin position="147"/>
        <end position="150"/>
    </location>
    <ligand>
        <name>ATP</name>
        <dbReference type="ChEBI" id="CHEBI:30616"/>
    </ligand>
</feature>
<dbReference type="EMBL" id="JACYFG010000003">
    <property type="protein sequence ID" value="MBD5778265.1"/>
    <property type="molecule type" value="Genomic_DNA"/>
</dbReference>
<evidence type="ECO:0000313" key="10">
    <source>
        <dbReference type="Proteomes" id="UP000622317"/>
    </source>
</evidence>
<comment type="pathway">
    <text evidence="1 8">Cofactor biosynthesis; (R)-pantothenate biosynthesis; (R)-pantothenate from (R)-pantoate and beta-alanine: step 1/1.</text>
</comment>
<evidence type="ECO:0000256" key="6">
    <source>
        <dbReference type="ARBA" id="ARBA00022840"/>
    </source>
</evidence>
<organism evidence="9 10">
    <name type="scientific">Pelagicoccus enzymogenes</name>
    <dbReference type="NCBI Taxonomy" id="2773457"/>
    <lineage>
        <taxon>Bacteria</taxon>
        <taxon>Pseudomonadati</taxon>
        <taxon>Verrucomicrobiota</taxon>
        <taxon>Opitutia</taxon>
        <taxon>Puniceicoccales</taxon>
        <taxon>Pelagicoccaceae</taxon>
        <taxon>Pelagicoccus</taxon>
    </lineage>
</organism>
<comment type="catalytic activity">
    <reaction evidence="7 8">
        <text>(R)-pantoate + beta-alanine + ATP = (R)-pantothenate + AMP + diphosphate + H(+)</text>
        <dbReference type="Rhea" id="RHEA:10912"/>
        <dbReference type="ChEBI" id="CHEBI:15378"/>
        <dbReference type="ChEBI" id="CHEBI:15980"/>
        <dbReference type="ChEBI" id="CHEBI:29032"/>
        <dbReference type="ChEBI" id="CHEBI:30616"/>
        <dbReference type="ChEBI" id="CHEBI:33019"/>
        <dbReference type="ChEBI" id="CHEBI:57966"/>
        <dbReference type="ChEBI" id="CHEBI:456215"/>
        <dbReference type="EC" id="6.3.2.1"/>
    </reaction>
</comment>
<dbReference type="Gene3D" id="3.40.50.620">
    <property type="entry name" value="HUPs"/>
    <property type="match status" value="1"/>
</dbReference>
<keyword evidence="6 8" id="KW-0067">ATP-binding</keyword>
<evidence type="ECO:0000256" key="8">
    <source>
        <dbReference type="HAMAP-Rule" id="MF_00158"/>
    </source>
</evidence>
<dbReference type="GO" id="GO:0005524">
    <property type="term" value="F:ATP binding"/>
    <property type="evidence" value="ECO:0007669"/>
    <property type="project" value="UniProtKB-KW"/>
</dbReference>
<dbReference type="HAMAP" id="MF_00158">
    <property type="entry name" value="PanC"/>
    <property type="match status" value="1"/>
</dbReference>
<keyword evidence="3 8" id="KW-0436">Ligase</keyword>
<dbReference type="NCBIfam" id="TIGR00125">
    <property type="entry name" value="cyt_tran_rel"/>
    <property type="match status" value="1"/>
</dbReference>
<comment type="function">
    <text evidence="8">Catalyzes the condensation of pantoate with beta-alanine in an ATP-dependent reaction via a pantoyl-adenylate intermediate.</text>
</comment>
<accession>A0A927F6V8</accession>
<dbReference type="SUPFAM" id="SSF52374">
    <property type="entry name" value="Nucleotidylyl transferase"/>
    <property type="match status" value="1"/>
</dbReference>
<dbReference type="Gene3D" id="3.30.1300.10">
    <property type="entry name" value="Pantoate-beta-alanine ligase, C-terminal domain"/>
    <property type="match status" value="1"/>
</dbReference>
<comment type="miscellaneous">
    <text evidence="8">The reaction proceeds by a bi uni uni bi ping pong mechanism.</text>
</comment>
<dbReference type="Proteomes" id="UP000622317">
    <property type="component" value="Unassembled WGS sequence"/>
</dbReference>
<keyword evidence="10" id="KW-1185">Reference proteome</keyword>
<comment type="subunit">
    <text evidence="8">Homodimer.</text>
</comment>
<feature type="binding site" evidence="8">
    <location>
        <position position="61"/>
    </location>
    <ligand>
        <name>(R)-pantoate</name>
        <dbReference type="ChEBI" id="CHEBI:15980"/>
    </ligand>
</feature>
<feature type="binding site" evidence="8">
    <location>
        <position position="176"/>
    </location>
    <ligand>
        <name>ATP</name>
        <dbReference type="ChEBI" id="CHEBI:30616"/>
    </ligand>
</feature>
<comment type="caution">
    <text evidence="9">The sequence shown here is derived from an EMBL/GenBank/DDBJ whole genome shotgun (WGS) entry which is preliminary data.</text>
</comment>
<comment type="subcellular location">
    <subcellularLocation>
        <location evidence="8">Cytoplasm</location>
    </subcellularLocation>
</comment>
<proteinExistence type="inferred from homology"/>
<protein>
    <recommendedName>
        <fullName evidence="8">Pantothenate synthetase</fullName>
        <shortName evidence="8">PS</shortName>
        <ecNumber evidence="8">6.3.2.1</ecNumber>
    </recommendedName>
    <alternativeName>
        <fullName evidence="8">Pantoate--beta-alanine ligase</fullName>
    </alternativeName>
    <alternativeName>
        <fullName evidence="8">Pantoate-activating enzyme</fullName>
    </alternativeName>
</protein>
<evidence type="ECO:0000256" key="2">
    <source>
        <dbReference type="ARBA" id="ARBA00009256"/>
    </source>
</evidence>
<feature type="active site" description="Proton donor" evidence="8">
    <location>
        <position position="37"/>
    </location>
</feature>
<dbReference type="InterPro" id="IPR014729">
    <property type="entry name" value="Rossmann-like_a/b/a_fold"/>
</dbReference>
<keyword evidence="5 8" id="KW-0547">Nucleotide-binding</keyword>
<dbReference type="PANTHER" id="PTHR21299:SF1">
    <property type="entry name" value="PANTOATE--BETA-ALANINE LIGASE"/>
    <property type="match status" value="1"/>
</dbReference>
<comment type="similarity">
    <text evidence="2 8">Belongs to the pantothenate synthetase family.</text>
</comment>
<dbReference type="EC" id="6.3.2.1" evidence="8"/>
<evidence type="ECO:0000313" key="9">
    <source>
        <dbReference type="EMBL" id="MBD5778265.1"/>
    </source>
</evidence>
<feature type="binding site" evidence="8">
    <location>
        <position position="61"/>
    </location>
    <ligand>
        <name>beta-alanine</name>
        <dbReference type="ChEBI" id="CHEBI:57966"/>
    </ligand>
</feature>
<gene>
    <name evidence="8 9" type="primary">panC</name>
    <name evidence="9" type="ORF">IEN85_02005</name>
</gene>
<dbReference type="AlphaFoldDB" id="A0A927F6V8"/>
<keyword evidence="4 8" id="KW-0566">Pantothenate biosynthesis</keyword>
<dbReference type="GO" id="GO:0015940">
    <property type="term" value="P:pantothenate biosynthetic process"/>
    <property type="evidence" value="ECO:0007669"/>
    <property type="project" value="UniProtKB-UniRule"/>
</dbReference>
<dbReference type="GO" id="GO:0005829">
    <property type="term" value="C:cytosol"/>
    <property type="evidence" value="ECO:0007669"/>
    <property type="project" value="TreeGrafter"/>
</dbReference>
<sequence length="257" mass="28890">MTQVLQSVAAYRAWRKETVGTSTLGFIPTMGGLHAGHLDLVKRALAENEHVAVSIFLNRTQFNKQEDFDKYPAVFEEDLQALQELGVDAIFAPQYEDMYPDDYRYKISESELSTELEGEHRPGHFDGVLTVVMKLLMVGDAKRAYFGEKDWQQLQLVKGLVDAFFLPVEIVACPTIREESGLAMSSRNRRLSPEGFKQAAKFNQILNTASDEATAMNELKAAGFEPEYVADRGERRLGAVVLEGVRLIDNVERKAVR</sequence>
<dbReference type="InterPro" id="IPR042176">
    <property type="entry name" value="Pantoate_ligase_C"/>
</dbReference>
<dbReference type="GO" id="GO:0004592">
    <property type="term" value="F:pantoate-beta-alanine ligase activity"/>
    <property type="evidence" value="ECO:0007669"/>
    <property type="project" value="UniProtKB-UniRule"/>
</dbReference>
<feature type="binding site" evidence="8">
    <location>
        <begin position="184"/>
        <end position="187"/>
    </location>
    <ligand>
        <name>ATP</name>
        <dbReference type="ChEBI" id="CHEBI:30616"/>
    </ligand>
</feature>
<dbReference type="RefSeq" id="WP_191615399.1">
    <property type="nucleotide sequence ID" value="NZ_JACYFG010000003.1"/>
</dbReference>
<dbReference type="Pfam" id="PF02569">
    <property type="entry name" value="Pantoate_ligase"/>
    <property type="match status" value="1"/>
</dbReference>
<evidence type="ECO:0000256" key="4">
    <source>
        <dbReference type="ARBA" id="ARBA00022655"/>
    </source>
</evidence>
<feature type="binding site" evidence="8">
    <location>
        <begin position="30"/>
        <end position="37"/>
    </location>
    <ligand>
        <name>ATP</name>
        <dbReference type="ChEBI" id="CHEBI:30616"/>
    </ligand>
</feature>
<dbReference type="PANTHER" id="PTHR21299">
    <property type="entry name" value="CYTIDYLATE KINASE/PANTOATE-BETA-ALANINE LIGASE"/>
    <property type="match status" value="1"/>
</dbReference>
<keyword evidence="8" id="KW-0963">Cytoplasm</keyword>
<dbReference type="NCBIfam" id="TIGR00018">
    <property type="entry name" value="panC"/>
    <property type="match status" value="1"/>
</dbReference>
<evidence type="ECO:0000256" key="5">
    <source>
        <dbReference type="ARBA" id="ARBA00022741"/>
    </source>
</evidence>
<evidence type="ECO:0000256" key="3">
    <source>
        <dbReference type="ARBA" id="ARBA00022598"/>
    </source>
</evidence>
<evidence type="ECO:0000256" key="1">
    <source>
        <dbReference type="ARBA" id="ARBA00004990"/>
    </source>
</evidence>
<evidence type="ECO:0000256" key="7">
    <source>
        <dbReference type="ARBA" id="ARBA00048258"/>
    </source>
</evidence>
<name>A0A927F6V8_9BACT</name>
<feature type="binding site" evidence="8">
    <location>
        <position position="153"/>
    </location>
    <ligand>
        <name>(R)-pantoate</name>
        <dbReference type="ChEBI" id="CHEBI:15980"/>
    </ligand>
</feature>
<reference evidence="9" key="1">
    <citation type="submission" date="2020-09" db="EMBL/GenBank/DDBJ databases">
        <title>Pelagicoccus enzymogenes sp. nov. with an EPS production, isolated from marine sediment.</title>
        <authorList>
            <person name="Feng X."/>
        </authorList>
    </citation>
    <scope>NUCLEOTIDE SEQUENCE</scope>
    <source>
        <strain evidence="9">NFK12</strain>
    </source>
</reference>